<organism evidence="1 2">
    <name type="scientific">Ooceraea biroi</name>
    <name type="common">Clonal raider ant</name>
    <name type="synonym">Cerapachys biroi</name>
    <dbReference type="NCBI Taxonomy" id="2015173"/>
    <lineage>
        <taxon>Eukaryota</taxon>
        <taxon>Metazoa</taxon>
        <taxon>Ecdysozoa</taxon>
        <taxon>Arthropoda</taxon>
        <taxon>Hexapoda</taxon>
        <taxon>Insecta</taxon>
        <taxon>Pterygota</taxon>
        <taxon>Neoptera</taxon>
        <taxon>Endopterygota</taxon>
        <taxon>Hymenoptera</taxon>
        <taxon>Apocrita</taxon>
        <taxon>Aculeata</taxon>
        <taxon>Formicoidea</taxon>
        <taxon>Formicidae</taxon>
        <taxon>Dorylinae</taxon>
        <taxon>Ooceraea</taxon>
    </lineage>
</organism>
<feature type="non-terminal residue" evidence="1">
    <location>
        <position position="69"/>
    </location>
</feature>
<name>A0A026X5R0_OOCBI</name>
<proteinExistence type="predicted"/>
<evidence type="ECO:0000313" key="1">
    <source>
        <dbReference type="EMBL" id="EZA62804.1"/>
    </source>
</evidence>
<sequence length="69" mass="7962">TRERSHVAGYYYHYCLESSPFLPSSFPFAISRTRDARARERIRGAVRACNNAPMNLRRAGAGRERCEKK</sequence>
<keyword evidence="2" id="KW-1185">Reference proteome</keyword>
<reference evidence="1 2" key="1">
    <citation type="journal article" date="2014" name="Curr. Biol.">
        <title>The genome of the clonal raider ant Cerapachys biroi.</title>
        <authorList>
            <person name="Oxley P.R."/>
            <person name="Ji L."/>
            <person name="Fetter-Pruneda I."/>
            <person name="McKenzie S.K."/>
            <person name="Li C."/>
            <person name="Hu H."/>
            <person name="Zhang G."/>
            <person name="Kronauer D.J."/>
        </authorList>
    </citation>
    <scope>NUCLEOTIDE SEQUENCE [LARGE SCALE GENOMIC DNA]</scope>
</reference>
<accession>A0A026X5R0</accession>
<protein>
    <submittedName>
        <fullName evidence="1">Uncharacterized protein</fullName>
    </submittedName>
</protein>
<dbReference type="AlphaFoldDB" id="A0A026X5R0"/>
<evidence type="ECO:0000313" key="2">
    <source>
        <dbReference type="Proteomes" id="UP000053097"/>
    </source>
</evidence>
<feature type="non-terminal residue" evidence="1">
    <location>
        <position position="1"/>
    </location>
</feature>
<dbReference type="Proteomes" id="UP000053097">
    <property type="component" value="Unassembled WGS sequence"/>
</dbReference>
<dbReference type="EMBL" id="KK107019">
    <property type="protein sequence ID" value="EZA62804.1"/>
    <property type="molecule type" value="Genomic_DNA"/>
</dbReference>
<gene>
    <name evidence="1" type="ORF">X777_07621</name>
</gene>